<keyword evidence="8" id="KW-1185">Reference proteome</keyword>
<sequence length="208" mass="23187">MKTELEKMIAGEMYHQTPELLEVRFKTRDLLYEYNRCHPRDIATRSRLLKEMFHSVGEKYFIELPFHVDYGFNVTIGENFFANNNLTLLDVCPITIGDDVLLAPNVGIYTAGHALDPQLRKVTGGEFGQPVVIGNNVWVGANVSILPGVTIGDDTVIGAGSVVTKDIPAGVLAAGNPCRVIRDFDQRDRETYYRDLAIPQAYLDQLAD</sequence>
<keyword evidence="2 5" id="KW-0808">Transferase</keyword>
<keyword evidence="3" id="KW-0677">Repeat</keyword>
<dbReference type="RefSeq" id="WP_161870663.1">
    <property type="nucleotide sequence ID" value="NZ_MAEI02000001.1"/>
</dbReference>
<evidence type="ECO:0000256" key="4">
    <source>
        <dbReference type="ARBA" id="ARBA00023315"/>
    </source>
</evidence>
<dbReference type="Pfam" id="PF00132">
    <property type="entry name" value="Hexapep"/>
    <property type="match status" value="1"/>
</dbReference>
<comment type="caution">
    <text evidence="7">The sequence shown here is derived from an EMBL/GenBank/DDBJ whole genome shotgun (WGS) entry which is preliminary data.</text>
</comment>
<reference evidence="7 8" key="2">
    <citation type="submission" date="2024-02" db="EMBL/GenBank/DDBJ databases">
        <title>The Genome Sequence of Enterococcus diestrammenae JM9A.</title>
        <authorList>
            <person name="Earl A."/>
            <person name="Manson A."/>
            <person name="Gilmore M."/>
            <person name="Sanders J."/>
            <person name="Shea T."/>
            <person name="Howe W."/>
            <person name="Livny J."/>
            <person name="Cuomo C."/>
            <person name="Neafsey D."/>
            <person name="Birren B."/>
        </authorList>
    </citation>
    <scope>NUCLEOTIDE SEQUENCE [LARGE SCALE GENOMIC DNA]</scope>
    <source>
        <strain evidence="7 8">JM9A</strain>
    </source>
</reference>
<dbReference type="EC" id="2.3.1.-" evidence="5"/>
<evidence type="ECO:0000313" key="7">
    <source>
        <dbReference type="EMBL" id="MEO1781045.1"/>
    </source>
</evidence>
<dbReference type="Pfam" id="PF12464">
    <property type="entry name" value="Mac"/>
    <property type="match status" value="1"/>
</dbReference>
<dbReference type="InterPro" id="IPR039369">
    <property type="entry name" value="LacA-like"/>
</dbReference>
<reference evidence="8" key="1">
    <citation type="submission" date="2016-06" db="EMBL/GenBank/DDBJ databases">
        <title>Four novel species of enterococci isolated from chicken manure.</title>
        <authorList>
            <person name="Van Tyne D."/>
        </authorList>
    </citation>
    <scope>NUCLEOTIDE SEQUENCE [LARGE SCALE GENOMIC DNA]</scope>
    <source>
        <strain evidence="8">JM9A</strain>
    </source>
</reference>
<gene>
    <name evidence="7" type="ORF">BAU18_000624</name>
</gene>
<organism evidence="7 8">
    <name type="scientific">Enterococcus diestrammenae</name>
    <dbReference type="NCBI Taxonomy" id="1155073"/>
    <lineage>
        <taxon>Bacteria</taxon>
        <taxon>Bacillati</taxon>
        <taxon>Bacillota</taxon>
        <taxon>Bacilli</taxon>
        <taxon>Lactobacillales</taxon>
        <taxon>Enterococcaceae</taxon>
        <taxon>Enterococcus</taxon>
    </lineage>
</organism>
<evidence type="ECO:0000256" key="2">
    <source>
        <dbReference type="ARBA" id="ARBA00022679"/>
    </source>
</evidence>
<dbReference type="EMBL" id="MAEI02000001">
    <property type="protein sequence ID" value="MEO1781045.1"/>
    <property type="molecule type" value="Genomic_DNA"/>
</dbReference>
<dbReference type="InterPro" id="IPR011004">
    <property type="entry name" value="Trimer_LpxA-like_sf"/>
</dbReference>
<name>A0ABV0EZB2_9ENTE</name>
<evidence type="ECO:0000256" key="1">
    <source>
        <dbReference type="ARBA" id="ARBA00007274"/>
    </source>
</evidence>
<dbReference type="Proteomes" id="UP001429357">
    <property type="component" value="Unassembled WGS sequence"/>
</dbReference>
<dbReference type="SMART" id="SM01266">
    <property type="entry name" value="Mac"/>
    <property type="match status" value="1"/>
</dbReference>
<dbReference type="SUPFAM" id="SSF51161">
    <property type="entry name" value="Trimeric LpxA-like enzymes"/>
    <property type="match status" value="1"/>
</dbReference>
<feature type="domain" description="Maltose/galactoside acetyltransferase" evidence="6">
    <location>
        <begin position="5"/>
        <end position="58"/>
    </location>
</feature>
<dbReference type="PANTHER" id="PTHR43017">
    <property type="entry name" value="GALACTOSIDE O-ACETYLTRANSFERASE"/>
    <property type="match status" value="1"/>
</dbReference>
<proteinExistence type="inferred from homology"/>
<keyword evidence="4 5" id="KW-0012">Acyltransferase</keyword>
<evidence type="ECO:0000259" key="6">
    <source>
        <dbReference type="SMART" id="SM01266"/>
    </source>
</evidence>
<evidence type="ECO:0000256" key="5">
    <source>
        <dbReference type="RuleBase" id="RU367021"/>
    </source>
</evidence>
<accession>A0ABV0EZB2</accession>
<dbReference type="PANTHER" id="PTHR43017:SF1">
    <property type="entry name" value="ACETYLTRANSFERASE YJL218W-RELATED"/>
    <property type="match status" value="1"/>
</dbReference>
<dbReference type="Gene3D" id="2.160.10.10">
    <property type="entry name" value="Hexapeptide repeat proteins"/>
    <property type="match status" value="1"/>
</dbReference>
<dbReference type="InterPro" id="IPR024688">
    <property type="entry name" value="Mac_dom"/>
</dbReference>
<evidence type="ECO:0000313" key="8">
    <source>
        <dbReference type="Proteomes" id="UP001429357"/>
    </source>
</evidence>
<dbReference type="CDD" id="cd03357">
    <property type="entry name" value="LbH_MAT_GAT"/>
    <property type="match status" value="1"/>
</dbReference>
<evidence type="ECO:0000256" key="3">
    <source>
        <dbReference type="ARBA" id="ARBA00022737"/>
    </source>
</evidence>
<dbReference type="PROSITE" id="PS00101">
    <property type="entry name" value="HEXAPEP_TRANSFERASES"/>
    <property type="match status" value="1"/>
</dbReference>
<dbReference type="InterPro" id="IPR018357">
    <property type="entry name" value="Hexapep_transf_CS"/>
</dbReference>
<comment type="similarity">
    <text evidence="1 5">Belongs to the transferase hexapeptide repeat family.</text>
</comment>
<dbReference type="InterPro" id="IPR001451">
    <property type="entry name" value="Hexapep"/>
</dbReference>
<protein>
    <recommendedName>
        <fullName evidence="5">Acetyltransferase</fullName>
        <ecNumber evidence="5">2.3.1.-</ecNumber>
    </recommendedName>
</protein>